<sequence>MSILKNKLLRQTLSLGFISGLRSFSGLALISQHVSAHTSEPAPEIPLTWFQKEGVAWTLTALAVGELIGDKMPGVPNRTDPPALFGRVALGAMTGAVLSQYEKEEATVGAVLGGVAALAGTFVGFYVRKALVEKSGWPDWIFAVAEDAITVGMGVNALSGLKKYA</sequence>
<dbReference type="EMBL" id="FNFO01000010">
    <property type="protein sequence ID" value="SDM09784.1"/>
    <property type="molecule type" value="Genomic_DNA"/>
</dbReference>
<dbReference type="STRING" id="1075417.SAMN05421823_110154"/>
<keyword evidence="3" id="KW-1185">Reference proteome</keyword>
<evidence type="ECO:0000313" key="2">
    <source>
        <dbReference type="EMBL" id="SDM09784.1"/>
    </source>
</evidence>
<proteinExistence type="predicted"/>
<dbReference type="Pfam" id="PF13548">
    <property type="entry name" value="DUF4126"/>
    <property type="match status" value="1"/>
</dbReference>
<dbReference type="Proteomes" id="UP000198510">
    <property type="component" value="Unassembled WGS sequence"/>
</dbReference>
<reference evidence="2 3" key="1">
    <citation type="submission" date="2016-10" db="EMBL/GenBank/DDBJ databases">
        <authorList>
            <person name="de Groot N.N."/>
        </authorList>
    </citation>
    <scope>NUCLEOTIDE SEQUENCE [LARGE SCALE GENOMIC DNA]</scope>
    <source>
        <strain evidence="2 3">DSM 25186</strain>
    </source>
</reference>
<dbReference type="InterPro" id="IPR025196">
    <property type="entry name" value="DUF4126"/>
</dbReference>
<name>A0A1G9QFB4_9BACT</name>
<dbReference type="RefSeq" id="WP_089686207.1">
    <property type="nucleotide sequence ID" value="NZ_FNFO01000010.1"/>
</dbReference>
<protein>
    <submittedName>
        <fullName evidence="2">Uncharacterized membrane protein</fullName>
    </submittedName>
</protein>
<dbReference type="OrthoDB" id="9812409at2"/>
<evidence type="ECO:0000313" key="3">
    <source>
        <dbReference type="Proteomes" id="UP000198510"/>
    </source>
</evidence>
<gene>
    <name evidence="2" type="ORF">SAMN05421823_110154</name>
</gene>
<dbReference type="AlphaFoldDB" id="A0A1G9QFB4"/>
<accession>A0A1G9QFB4</accession>
<organism evidence="2 3">
    <name type="scientific">Catalinimonas alkaloidigena</name>
    <dbReference type="NCBI Taxonomy" id="1075417"/>
    <lineage>
        <taxon>Bacteria</taxon>
        <taxon>Pseudomonadati</taxon>
        <taxon>Bacteroidota</taxon>
        <taxon>Cytophagia</taxon>
        <taxon>Cytophagales</taxon>
        <taxon>Catalimonadaceae</taxon>
        <taxon>Catalinimonas</taxon>
    </lineage>
</organism>
<feature type="domain" description="DUF4126" evidence="1">
    <location>
        <begin position="12"/>
        <end position="158"/>
    </location>
</feature>
<evidence type="ECO:0000259" key="1">
    <source>
        <dbReference type="Pfam" id="PF13548"/>
    </source>
</evidence>